<dbReference type="PhylomeDB" id="A0A022PWF4"/>
<keyword evidence="2" id="KW-0472">Membrane</keyword>
<accession>A0A022PWF4</accession>
<sequence length="165" mass="17864">MDNRDSTERGFNTLQGWGTSIGGTLVFLVLVVIGFYLYMRWIVSRLAWINGPTGPDSTIVVVHQINGSDDANATSSSSSSLSSLYPQFAYSEIGAHKIKESDASACSICLADYEEADLIRLLPSCGHLFHVKCIDPWLMLHPTCPVCRSSPLPPPPPPPPPAPPL</sequence>
<dbReference type="SMART" id="SM00184">
    <property type="entry name" value="RING"/>
    <property type="match status" value="1"/>
</dbReference>
<reference evidence="4 5" key="1">
    <citation type="journal article" date="2013" name="Proc. Natl. Acad. Sci. U.S.A.">
        <title>Fine-scale variation in meiotic recombination in Mimulus inferred from population shotgun sequencing.</title>
        <authorList>
            <person name="Hellsten U."/>
            <person name="Wright K.M."/>
            <person name="Jenkins J."/>
            <person name="Shu S."/>
            <person name="Yuan Y."/>
            <person name="Wessler S.R."/>
            <person name="Schmutz J."/>
            <person name="Willis J.H."/>
            <person name="Rokhsar D.S."/>
        </authorList>
    </citation>
    <scope>NUCLEOTIDE SEQUENCE [LARGE SCALE GENOMIC DNA]</scope>
    <source>
        <strain evidence="5">cv. DUN x IM62</strain>
    </source>
</reference>
<gene>
    <name evidence="4" type="ORF">MIMGU_mgv1a018404mg</name>
</gene>
<dbReference type="KEGG" id="egt:105977335"/>
<dbReference type="PROSITE" id="PS50089">
    <property type="entry name" value="ZF_RING_2"/>
    <property type="match status" value="1"/>
</dbReference>
<dbReference type="OrthoDB" id="8062037at2759"/>
<evidence type="ECO:0000313" key="5">
    <source>
        <dbReference type="Proteomes" id="UP000030748"/>
    </source>
</evidence>
<evidence type="ECO:0000313" key="4">
    <source>
        <dbReference type="EMBL" id="EYU19849.1"/>
    </source>
</evidence>
<keyword evidence="1" id="KW-0479">Metal-binding</keyword>
<organism evidence="4 5">
    <name type="scientific">Erythranthe guttata</name>
    <name type="common">Yellow monkey flower</name>
    <name type="synonym">Mimulus guttatus</name>
    <dbReference type="NCBI Taxonomy" id="4155"/>
    <lineage>
        <taxon>Eukaryota</taxon>
        <taxon>Viridiplantae</taxon>
        <taxon>Streptophyta</taxon>
        <taxon>Embryophyta</taxon>
        <taxon>Tracheophyta</taxon>
        <taxon>Spermatophyta</taxon>
        <taxon>Magnoliopsida</taxon>
        <taxon>eudicotyledons</taxon>
        <taxon>Gunneridae</taxon>
        <taxon>Pentapetalae</taxon>
        <taxon>asterids</taxon>
        <taxon>lamiids</taxon>
        <taxon>Lamiales</taxon>
        <taxon>Phrymaceae</taxon>
        <taxon>Erythranthe</taxon>
    </lineage>
</organism>
<dbReference type="InterPro" id="IPR045899">
    <property type="entry name" value="ATL71-like"/>
</dbReference>
<dbReference type="InterPro" id="IPR001841">
    <property type="entry name" value="Znf_RING"/>
</dbReference>
<dbReference type="eggNOG" id="KOG0800">
    <property type="taxonomic scope" value="Eukaryota"/>
</dbReference>
<dbReference type="InterPro" id="IPR013083">
    <property type="entry name" value="Znf_RING/FYVE/PHD"/>
</dbReference>
<dbReference type="OMA" id="LAWINGP"/>
<dbReference type="PANTHER" id="PTHR46719">
    <property type="entry name" value="TRANSCRIPTION FACTOR C2H2 FAMILY-RELATED"/>
    <property type="match status" value="1"/>
</dbReference>
<keyword evidence="2" id="KW-1133">Transmembrane helix</keyword>
<evidence type="ECO:0000259" key="3">
    <source>
        <dbReference type="PROSITE" id="PS50089"/>
    </source>
</evidence>
<keyword evidence="2" id="KW-0812">Transmembrane</keyword>
<feature type="domain" description="RING-type" evidence="3">
    <location>
        <begin position="106"/>
        <end position="148"/>
    </location>
</feature>
<proteinExistence type="predicted"/>
<feature type="transmembrane region" description="Helical" evidence="2">
    <location>
        <begin position="20"/>
        <end position="39"/>
    </location>
</feature>
<dbReference type="AlphaFoldDB" id="A0A022PWF4"/>
<keyword evidence="5" id="KW-1185">Reference proteome</keyword>
<evidence type="ECO:0000256" key="1">
    <source>
        <dbReference type="PROSITE-ProRule" id="PRU00175"/>
    </source>
</evidence>
<dbReference type="EMBL" id="KI632289">
    <property type="protein sequence ID" value="EYU19849.1"/>
    <property type="molecule type" value="Genomic_DNA"/>
</dbReference>
<dbReference type="Proteomes" id="UP000030748">
    <property type="component" value="Unassembled WGS sequence"/>
</dbReference>
<dbReference type="Pfam" id="PF13639">
    <property type="entry name" value="zf-RING_2"/>
    <property type="match status" value="1"/>
</dbReference>
<dbReference type="SUPFAM" id="SSF57850">
    <property type="entry name" value="RING/U-box"/>
    <property type="match status" value="1"/>
</dbReference>
<keyword evidence="1" id="KW-0862">Zinc</keyword>
<dbReference type="PANTHER" id="PTHR46719:SF7">
    <property type="entry name" value="RING-H2 FINGER PROTEIN ATL71-RELATED"/>
    <property type="match status" value="1"/>
</dbReference>
<protein>
    <recommendedName>
        <fullName evidence="3">RING-type domain-containing protein</fullName>
    </recommendedName>
</protein>
<dbReference type="GO" id="GO:0008270">
    <property type="term" value="F:zinc ion binding"/>
    <property type="evidence" value="ECO:0007669"/>
    <property type="project" value="UniProtKB-KW"/>
</dbReference>
<dbReference type="CDD" id="cd16454">
    <property type="entry name" value="RING-H2_PA-TM-RING"/>
    <property type="match status" value="1"/>
</dbReference>
<dbReference type="Gene3D" id="3.30.40.10">
    <property type="entry name" value="Zinc/RING finger domain, C3HC4 (zinc finger)"/>
    <property type="match status" value="1"/>
</dbReference>
<keyword evidence="1" id="KW-0863">Zinc-finger</keyword>
<name>A0A022PWF4_ERYGU</name>
<evidence type="ECO:0000256" key="2">
    <source>
        <dbReference type="SAM" id="Phobius"/>
    </source>
</evidence>